<gene>
    <name evidence="1" type="ORF">PG986_005146</name>
</gene>
<organism evidence="1 2">
    <name type="scientific">Apiospora aurea</name>
    <dbReference type="NCBI Taxonomy" id="335848"/>
    <lineage>
        <taxon>Eukaryota</taxon>
        <taxon>Fungi</taxon>
        <taxon>Dikarya</taxon>
        <taxon>Ascomycota</taxon>
        <taxon>Pezizomycotina</taxon>
        <taxon>Sordariomycetes</taxon>
        <taxon>Xylariomycetidae</taxon>
        <taxon>Amphisphaeriales</taxon>
        <taxon>Apiosporaceae</taxon>
        <taxon>Apiospora</taxon>
    </lineage>
</organism>
<reference evidence="1 2" key="1">
    <citation type="submission" date="2023-01" db="EMBL/GenBank/DDBJ databases">
        <title>Analysis of 21 Apiospora genomes using comparative genomics revels a genus with tremendous synthesis potential of carbohydrate active enzymes and secondary metabolites.</title>
        <authorList>
            <person name="Sorensen T."/>
        </authorList>
    </citation>
    <scope>NUCLEOTIDE SEQUENCE [LARGE SCALE GENOMIC DNA]</scope>
    <source>
        <strain evidence="1 2">CBS 24483</strain>
    </source>
</reference>
<proteinExistence type="predicted"/>
<protein>
    <submittedName>
        <fullName evidence="1">Uncharacterized protein</fullName>
    </submittedName>
</protein>
<evidence type="ECO:0000313" key="2">
    <source>
        <dbReference type="Proteomes" id="UP001391051"/>
    </source>
</evidence>
<evidence type="ECO:0000313" key="1">
    <source>
        <dbReference type="EMBL" id="KAK7955924.1"/>
    </source>
</evidence>
<name>A0ABR1QGR0_9PEZI</name>
<accession>A0ABR1QGR0</accession>
<dbReference type="EMBL" id="JAQQWE010000004">
    <property type="protein sequence ID" value="KAK7955924.1"/>
    <property type="molecule type" value="Genomic_DNA"/>
</dbReference>
<dbReference type="RefSeq" id="XP_066701230.1">
    <property type="nucleotide sequence ID" value="XM_066841368.1"/>
</dbReference>
<dbReference type="GeneID" id="92074430"/>
<keyword evidence="2" id="KW-1185">Reference proteome</keyword>
<comment type="caution">
    <text evidence="1">The sequence shown here is derived from an EMBL/GenBank/DDBJ whole genome shotgun (WGS) entry which is preliminary data.</text>
</comment>
<sequence>MAHLTEFHKFRRLPKEDRIVPVANDTKRIVMTHDLQSPSATFEVCHLSRVAATALHDKLIPMVNFHMHFPDRSDPAQNPFIPKVDEKMSKEEIANDSHIVGYVRVSTQLDIFLVSACHYAFHRGAHLCTQKYMTTRLAPELLSQIERLMEQPVDMFYIRLCPGYHPNSHQFDRDVFGAARECCHVIEHSHSSNCTLVEQLCDDSTSQEVLQYRTRAVKYEEISSSERVEVEEVEYVD</sequence>
<dbReference type="Proteomes" id="UP001391051">
    <property type="component" value="Unassembled WGS sequence"/>
</dbReference>